<keyword evidence="14" id="KW-1185">Reference proteome</keyword>
<evidence type="ECO:0000256" key="11">
    <source>
        <dbReference type="RuleBase" id="RU003693"/>
    </source>
</evidence>
<feature type="domain" description="Aminotransferase class I/classII large" evidence="12">
    <location>
        <begin position="36"/>
        <end position="377"/>
    </location>
</feature>
<dbReference type="PROSITE" id="PS00599">
    <property type="entry name" value="AA_TRANSFER_CLASS_2"/>
    <property type="match status" value="1"/>
</dbReference>
<evidence type="ECO:0000313" key="14">
    <source>
        <dbReference type="Proteomes" id="UP000037175"/>
    </source>
</evidence>
<dbReference type="GO" id="GO:0030170">
    <property type="term" value="F:pyridoxal phosphate binding"/>
    <property type="evidence" value="ECO:0007669"/>
    <property type="project" value="InterPro"/>
</dbReference>
<evidence type="ECO:0000259" key="12">
    <source>
        <dbReference type="Pfam" id="PF00155"/>
    </source>
</evidence>
<dbReference type="UniPathway" id="UPA00078"/>
<name>A0A0L6VZ83_9FIRM</name>
<comment type="cofactor">
    <cofactor evidence="1 10 11">
        <name>pyridoxal 5'-phosphate</name>
        <dbReference type="ChEBI" id="CHEBI:597326"/>
    </cofactor>
</comment>
<comment type="function">
    <text evidence="2 11">Catalyzes the decarboxylative condensation of pimeloyl-[acyl-carrier protein] and L-alanine to produce 8-amino-7-oxononanoate (AON), [acyl-carrier protein], and carbon dioxide.</text>
</comment>
<reference evidence="14" key="1">
    <citation type="submission" date="2015-07" db="EMBL/GenBank/DDBJ databases">
        <title>Complete Genome of Thermincola ferriacetica strain Z-0001T.</title>
        <authorList>
            <person name="Lusk B."/>
            <person name="Badalamenti J.P."/>
            <person name="Parameswaran P."/>
            <person name="Bond D.R."/>
            <person name="Torres C.I."/>
        </authorList>
    </citation>
    <scope>NUCLEOTIDE SEQUENCE [LARGE SCALE GENOMIC DNA]</scope>
    <source>
        <strain evidence="14">Z-0001</strain>
    </source>
</reference>
<keyword evidence="7" id="KW-0093">Biotin biosynthesis</keyword>
<evidence type="ECO:0000256" key="3">
    <source>
        <dbReference type="ARBA" id="ARBA00004746"/>
    </source>
</evidence>
<dbReference type="Pfam" id="PF00155">
    <property type="entry name" value="Aminotran_1_2"/>
    <property type="match status" value="1"/>
</dbReference>
<dbReference type="AlphaFoldDB" id="A0A0L6VZ83"/>
<evidence type="ECO:0000256" key="9">
    <source>
        <dbReference type="ARBA" id="ARBA00047715"/>
    </source>
</evidence>
<proteinExistence type="inferred from homology"/>
<gene>
    <name evidence="13" type="primary">bioF</name>
    <name evidence="13" type="ORF">Tfer_2812</name>
</gene>
<evidence type="ECO:0000256" key="10">
    <source>
        <dbReference type="PIRSR" id="PIRSR604723-51"/>
    </source>
</evidence>
<dbReference type="RefSeq" id="WP_052218811.1">
    <property type="nucleotide sequence ID" value="NZ_LGTE01000025.1"/>
</dbReference>
<dbReference type="Gene3D" id="3.40.640.10">
    <property type="entry name" value="Type I PLP-dependent aspartate aminotransferase-like (Major domain)"/>
    <property type="match status" value="1"/>
</dbReference>
<evidence type="ECO:0000256" key="4">
    <source>
        <dbReference type="ARBA" id="ARBA00010008"/>
    </source>
</evidence>
<dbReference type="InterPro" id="IPR015424">
    <property type="entry name" value="PyrdxlP-dep_Trfase"/>
</dbReference>
<evidence type="ECO:0000256" key="8">
    <source>
        <dbReference type="ARBA" id="ARBA00022898"/>
    </source>
</evidence>
<evidence type="ECO:0000256" key="7">
    <source>
        <dbReference type="ARBA" id="ARBA00022756"/>
    </source>
</evidence>
<comment type="similarity">
    <text evidence="4 11">Belongs to the class-II pyridoxal-phosphate-dependent aminotransferase family. BioF subfamily.</text>
</comment>
<dbReference type="FunFam" id="3.40.640.10:FF:000006">
    <property type="entry name" value="5-aminolevulinate synthase, mitochondrial"/>
    <property type="match status" value="1"/>
</dbReference>
<dbReference type="GO" id="GO:0008710">
    <property type="term" value="F:8-amino-7-oxononanoate synthase activity"/>
    <property type="evidence" value="ECO:0007669"/>
    <property type="project" value="UniProtKB-UniRule"/>
</dbReference>
<dbReference type="EC" id="2.3.1.47" evidence="11"/>
<dbReference type="Proteomes" id="UP000037175">
    <property type="component" value="Unassembled WGS sequence"/>
</dbReference>
<evidence type="ECO:0000256" key="6">
    <source>
        <dbReference type="ARBA" id="ARBA00022679"/>
    </source>
</evidence>
<dbReference type="InterPro" id="IPR004723">
    <property type="entry name" value="AONS_Archaea/Proteobacteria"/>
</dbReference>
<dbReference type="InterPro" id="IPR004839">
    <property type="entry name" value="Aminotransferase_I/II_large"/>
</dbReference>
<dbReference type="InterPro" id="IPR015422">
    <property type="entry name" value="PyrdxlP-dep_Trfase_small"/>
</dbReference>
<dbReference type="SUPFAM" id="SSF53383">
    <property type="entry name" value="PLP-dependent transferases"/>
    <property type="match status" value="1"/>
</dbReference>
<dbReference type="PATRIC" id="fig|281456.6.peg.2934"/>
<dbReference type="EMBL" id="LGTE01000025">
    <property type="protein sequence ID" value="KNZ68637.1"/>
    <property type="molecule type" value="Genomic_DNA"/>
</dbReference>
<organism evidence="13 14">
    <name type="scientific">Thermincola ferriacetica</name>
    <dbReference type="NCBI Taxonomy" id="281456"/>
    <lineage>
        <taxon>Bacteria</taxon>
        <taxon>Bacillati</taxon>
        <taxon>Bacillota</taxon>
        <taxon>Clostridia</taxon>
        <taxon>Eubacteriales</taxon>
        <taxon>Thermincolaceae</taxon>
        <taxon>Thermincola</taxon>
    </lineage>
</organism>
<dbReference type="InterPro" id="IPR050087">
    <property type="entry name" value="AON_synthase_class-II"/>
</dbReference>
<comment type="subunit">
    <text evidence="5 11">Homodimer.</text>
</comment>
<dbReference type="Gene3D" id="3.90.1150.10">
    <property type="entry name" value="Aspartate Aminotransferase, domain 1"/>
    <property type="match status" value="1"/>
</dbReference>
<sequence>MERITAALQEIKEKGLYREFKYLSAAQGPHTVIDGKKVILMASNSYLGLCVDKRLKEAAIAAINRYGVGSGGSRLTTGSYELHRELEKKLAQFKGMEGALVFNTGYMANLGAITGLTDKDWVIFSDELNHASIIDGCRLSRARTIVYKHCDMGDLAKKVKEYKGYPGIIVTDGVFSMDGDIAPLPEIVEIAAKNNLLTMVDDAHATGILGKTGSGTPEYFGLKDKIDIQMGTLSKALAGEGGFIAGKQYLIDFLRNKARSFIYTTALSPGIIAVALKALEIIEKEPEKRKGLLIKAQWLQNRLQKIGFQVLTSQTPIIPIIIGDAEKAVEFSKQLLEEGIFIPAIRPPTVPQGTSRLRLTLMATHSLEDINHVLTKIQEIGKKLKIIS</sequence>
<dbReference type="CDD" id="cd06454">
    <property type="entry name" value="KBL_like"/>
    <property type="match status" value="1"/>
</dbReference>
<keyword evidence="6 11" id="KW-0808">Transferase</keyword>
<dbReference type="NCBIfam" id="TIGR00858">
    <property type="entry name" value="bioF"/>
    <property type="match status" value="1"/>
</dbReference>
<feature type="modified residue" description="N6-(pyridoxal phosphate)lysine" evidence="10">
    <location>
        <position position="235"/>
    </location>
</feature>
<protein>
    <recommendedName>
        <fullName evidence="11">8-amino-7-ketopelargonate synthase</fullName>
        <ecNumber evidence="11">2.3.1.47</ecNumber>
    </recommendedName>
</protein>
<evidence type="ECO:0000313" key="13">
    <source>
        <dbReference type="EMBL" id="KNZ68637.1"/>
    </source>
</evidence>
<dbReference type="InterPro" id="IPR015421">
    <property type="entry name" value="PyrdxlP-dep_Trfase_major"/>
</dbReference>
<comment type="pathway">
    <text evidence="3 11">Cofactor biosynthesis; biotin biosynthesis.</text>
</comment>
<dbReference type="PANTHER" id="PTHR13693">
    <property type="entry name" value="CLASS II AMINOTRANSFERASE/8-AMINO-7-OXONONANOATE SYNTHASE"/>
    <property type="match status" value="1"/>
</dbReference>
<comment type="catalytic activity">
    <reaction evidence="9 11">
        <text>6-carboxyhexanoyl-[ACP] + L-alanine + H(+) = (8S)-8-amino-7-oxononanoate + holo-[ACP] + CO2</text>
        <dbReference type="Rhea" id="RHEA:42288"/>
        <dbReference type="Rhea" id="RHEA-COMP:9685"/>
        <dbReference type="Rhea" id="RHEA-COMP:9955"/>
        <dbReference type="ChEBI" id="CHEBI:15378"/>
        <dbReference type="ChEBI" id="CHEBI:16526"/>
        <dbReference type="ChEBI" id="CHEBI:57972"/>
        <dbReference type="ChEBI" id="CHEBI:64479"/>
        <dbReference type="ChEBI" id="CHEBI:78846"/>
        <dbReference type="ChEBI" id="CHEBI:149468"/>
        <dbReference type="EC" id="2.3.1.47"/>
    </reaction>
</comment>
<comment type="caution">
    <text evidence="13">The sequence shown here is derived from an EMBL/GenBank/DDBJ whole genome shotgun (WGS) entry which is preliminary data.</text>
</comment>
<dbReference type="GO" id="GO:0009102">
    <property type="term" value="P:biotin biosynthetic process"/>
    <property type="evidence" value="ECO:0007669"/>
    <property type="project" value="UniProtKB-UniRule"/>
</dbReference>
<evidence type="ECO:0000256" key="5">
    <source>
        <dbReference type="ARBA" id="ARBA00011738"/>
    </source>
</evidence>
<evidence type="ECO:0000256" key="2">
    <source>
        <dbReference type="ARBA" id="ARBA00002513"/>
    </source>
</evidence>
<dbReference type="PANTHER" id="PTHR13693:SF3">
    <property type="entry name" value="LD36009P"/>
    <property type="match status" value="1"/>
</dbReference>
<accession>A0A0L6VZ83</accession>
<keyword evidence="8 10" id="KW-0663">Pyridoxal phosphate</keyword>
<evidence type="ECO:0000256" key="1">
    <source>
        <dbReference type="ARBA" id="ARBA00001933"/>
    </source>
</evidence>
<dbReference type="InterPro" id="IPR001917">
    <property type="entry name" value="Aminotrans_II_pyridoxalP_BS"/>
</dbReference>